<keyword evidence="2" id="KW-1185">Reference proteome</keyword>
<accession>A0A1T5GC79</accession>
<evidence type="ECO:0000313" key="2">
    <source>
        <dbReference type="Proteomes" id="UP000190897"/>
    </source>
</evidence>
<dbReference type="Proteomes" id="UP000190897">
    <property type="component" value="Unassembled WGS sequence"/>
</dbReference>
<protein>
    <submittedName>
        <fullName evidence="1">Uncharacterized protein</fullName>
    </submittedName>
</protein>
<evidence type="ECO:0000313" key="1">
    <source>
        <dbReference type="EMBL" id="SKC06020.1"/>
    </source>
</evidence>
<proteinExistence type="predicted"/>
<name>A0A1T5GC79_9BACT</name>
<reference evidence="2" key="1">
    <citation type="submission" date="2017-02" db="EMBL/GenBank/DDBJ databases">
        <authorList>
            <person name="Varghese N."/>
            <person name="Submissions S."/>
        </authorList>
    </citation>
    <scope>NUCLEOTIDE SEQUENCE [LARGE SCALE GENOMIC DNA]</scope>
    <source>
        <strain evidence="2">DSM 22270</strain>
    </source>
</reference>
<dbReference type="STRING" id="651661.SAMN05660293_03921"/>
<organism evidence="1 2">
    <name type="scientific">Dyadobacter psychrophilus</name>
    <dbReference type="NCBI Taxonomy" id="651661"/>
    <lineage>
        <taxon>Bacteria</taxon>
        <taxon>Pseudomonadati</taxon>
        <taxon>Bacteroidota</taxon>
        <taxon>Cytophagia</taxon>
        <taxon>Cytophagales</taxon>
        <taxon>Spirosomataceae</taxon>
        <taxon>Dyadobacter</taxon>
    </lineage>
</organism>
<gene>
    <name evidence="1" type="ORF">SAMN05660293_03921</name>
</gene>
<dbReference type="AlphaFoldDB" id="A0A1T5GC79"/>
<dbReference type="EMBL" id="FUZA01000005">
    <property type="protein sequence ID" value="SKC06020.1"/>
    <property type="molecule type" value="Genomic_DNA"/>
</dbReference>
<sequence>MKNHIECHYKDGALIFCTTHSYSYSKAHEILDVFNLLGLVSKLRVKSANLFGVVGRLHVNYDPFQNDPGKWSEVVSELVRNKTFLEEKLEAF</sequence>
<dbReference type="RefSeq" id="WP_141110350.1">
    <property type="nucleotide sequence ID" value="NZ_FUZA01000005.1"/>
</dbReference>
<dbReference type="OrthoDB" id="960143at2"/>